<dbReference type="InterPro" id="IPR004046">
    <property type="entry name" value="GST_C"/>
</dbReference>
<organism evidence="4 5">
    <name type="scientific">Vespula maculifrons</name>
    <name type="common">Eastern yellow jacket</name>
    <name type="synonym">Wasp</name>
    <dbReference type="NCBI Taxonomy" id="7453"/>
    <lineage>
        <taxon>Eukaryota</taxon>
        <taxon>Metazoa</taxon>
        <taxon>Ecdysozoa</taxon>
        <taxon>Arthropoda</taxon>
        <taxon>Hexapoda</taxon>
        <taxon>Insecta</taxon>
        <taxon>Pterygota</taxon>
        <taxon>Neoptera</taxon>
        <taxon>Endopterygota</taxon>
        <taxon>Hymenoptera</taxon>
        <taxon>Apocrita</taxon>
        <taxon>Aculeata</taxon>
        <taxon>Vespoidea</taxon>
        <taxon>Vespidae</taxon>
        <taxon>Vespinae</taxon>
        <taxon>Vespula</taxon>
    </lineage>
</organism>
<sequence length="2319" mass="268647">MSKITLYSLLVSPPCRAVLMVGEAIGIDFDVHEISLINNDHKKEDFLKLNPEHTIPTIQDNDFVLWDSHAIAAYLVEKYAADDSLYPKDPQQRATLWQRLIFDASVLFHILKRICRPIFYGSEKKIPKLLMDELEEALELFDKLLEGKQWLVGDSYTIADICNVSTISSLTVIVQWDKYPNIQAWLKRCEEQLPGYEKYNTPGSKQLHEIFQQKVMSALKTFVNKSVPTLYMTELSPPVRSVLMTAYIIGLPLYKKEVNLISGEQRTAAYLKASFNENLKTFGGPRVWLLMMNPQGTVPLLQDKDYYLWDSHAISGYLVHEYGKSDTLYPKDSKKRAMVDQRLHFDTGILYPEFKNIVYPVIGGEKIITKEKINRVENVYKTFDSILANSETKWLVGDTITIADLCNIATLSTLELFVPPTGKYHHLENWLASCKKEIPGYDEVNQRGLDKLVNYKIHPITLLGNLLKKDLRMHIQNNIDGKNSEHRFFKRFLLLLAQPPKHRRVIVGKLVRPARQGASRTERIILDFSKMSCDQLTLLLWKNYVIRKRQPGILALIFLWPILVFMILYTVRDNVDPEYHSTCHFPSRSMPQDGLLPFVQSFICSIGNPCDPLSEYEEVPTFKNASLGPLVVDMQPILSNETILSAVKTLPKSIQLLKSMAQILTRPEIKALFDRGIHLGDLFNNHDRIKSFLRAQMPRASTTFIDGLFESSIRLYYLIETFGSTNVDGIVCSSENLKKYMILSKEEDYAEISKILCDLNADKIPDILSELSKHLDFNGLLGMFDRVMGKFRDYDFFQDLRRTVETIVNLKSIDKYVPGYLRIREWLPNIIMLFRNVTFKEIDLTFINKSVELLDPIFEKEYDWTTARHGFLKLNTLLGMVKEILHNRTIESSDDFFSMFDNFVKTIKDFSLNTTEEIQVTKILDTAFLVLKDGMTLTERLLTHHSDEILLAAGIIDNLKHYFSEHIVNSLTYASSLIENIVRMTHHVAVIHLETERNIYEICKNHQELVQKILTNIDPTVYQTVIRSFSRLNFVERLMNGAKDKKLEEFICENKILNEIFDNYRNLENQSKNIEDIICSDSGKKFISDIHANFHFEDYGKIVENTLATLVNMFFKNTVGIEQANLTTVVKVTRAFVSYLESPSMGDPDWSIFEINEKWSKVFENTRSKGRSDILGIHLSIAKMYGSRSLSYFTVKPKLRDMNKLARIILRDLQTQPISWIDQFRQQKYQLIESFYLTVTDKEKTLKILEYSNFTKAYCIDRNPPNLIAFPKGSDEKLLKELICRISRSVENGLMVNITSIDFNDEDLPKGKYNSFNWTMFNEKIIQIYGYIDDLLFQKNEQYDVLRLEYLKSNFKTAWTTNLTSRDAWEISVGVLCKLFNVMEKPIFNIQEKIFWKNINAIAWASSVIFDNLEITIDHIRKNDRVVKLPEVLYDLPETQILLDTFFRNLLSIIFDVIDPISSNFPMNIMTAINKYKEREPDWPCVHNESIGEVLELRNGSRSFLREFERITCEPTAFIKEWKNQPIIMKVGNIIQSDTLVLLPPFNWTLGYTKFRGLVEKFDTFISDTKEVILAENPKLLPYVKTAEPKIKKMFDDRLLKIEDTGRNFLNYIDLKLDEAIKVFQSNLTMRDIWKSRITGIDRILVLGKFLSHVLHKMLSFVTNILQDGRFRLCPELRSKDINLLPILGFNHESVISIIYKKLPYILSTLVNGLADSRIQNKILQTLKNDTKFNCTDLFDWWSDVRVGLSVEEYTILEKFTCYLDSENFNEYVNFAAVEREIFRIPVSRYRLYMLTVIGDIYDFGKAISKILNTTITIERPFTKLYFKNVLIKLRDSLEHVESTTFKIVELNTIWTNHKLIVEGISKALLNIAEALESLEIKDDEMYIWQAVKSGDVQQLLKIMEASPEETIALTARLLTLDKNTSRVMPFKNIRATFCDPHLISDYWTIKNRNYFIMKVCTFDPYQVLKSITSTEFYEAVEGKSDVIIKSTPLPLSLMKLLDAVIKIISSNDNIIVRSNIFNSTTWRNLSLDTWGLIKNAEASWIYENIKLERLPEELDELSNPFIAHSYPYVKVIRLVRLLNFLADLLSGGDIWQKLRNIYENTKVKPILTLIEDMPNLVVTIVDTFLTSERLNDFVEKLFLGQVNPCDIDRYLIPPSFVRKKGLLSSITNFCQNVLANDKFPTVLDFLSLGVDNVKNFVTNSDTEKHWNASYFVDEVNSLVFTLTRVSLEGYKNPKVPTWWTSFEEGTLKDFSLQYKKKDLRTLAHSVVNKLGSLVKNLVKTSSTAKQRMFMVQHAYDRHRKLTAISTCALCATYL</sequence>
<feature type="domain" description="GST N-terminal" evidence="2">
    <location>
        <begin position="2"/>
        <end position="83"/>
    </location>
</feature>
<dbReference type="SUPFAM" id="SSF52833">
    <property type="entry name" value="Thioredoxin-like"/>
    <property type="match status" value="2"/>
</dbReference>
<proteinExistence type="predicted"/>
<dbReference type="Gene3D" id="3.40.30.10">
    <property type="entry name" value="Glutaredoxin"/>
    <property type="match status" value="2"/>
</dbReference>
<evidence type="ECO:0000256" key="1">
    <source>
        <dbReference type="ARBA" id="ARBA00011738"/>
    </source>
</evidence>
<dbReference type="FunFam" id="1.20.1050.10:FF:000007">
    <property type="entry name" value="Glutathione S-transferase 1-1"/>
    <property type="match status" value="2"/>
</dbReference>
<dbReference type="Gene3D" id="1.20.1050.10">
    <property type="match status" value="2"/>
</dbReference>
<gene>
    <name evidence="4" type="ORF">V1477_017022</name>
</gene>
<dbReference type="SFLD" id="SFLDS00019">
    <property type="entry name" value="Glutathione_Transferase_(cytos"/>
    <property type="match status" value="2"/>
</dbReference>
<comment type="subunit">
    <text evidence="1">Homodimer.</text>
</comment>
<name>A0ABD2B4Y8_VESMC</name>
<dbReference type="Pfam" id="PF00043">
    <property type="entry name" value="GST_C"/>
    <property type="match status" value="2"/>
</dbReference>
<dbReference type="GO" id="GO:0003824">
    <property type="term" value="F:catalytic activity"/>
    <property type="evidence" value="ECO:0007669"/>
    <property type="project" value="UniProtKB-ARBA"/>
</dbReference>
<accession>A0ABD2B4Y8</accession>
<dbReference type="Proteomes" id="UP001607303">
    <property type="component" value="Unassembled WGS sequence"/>
</dbReference>
<feature type="domain" description="GST C-terminal" evidence="3">
    <location>
        <begin position="89"/>
        <end position="218"/>
    </location>
</feature>
<dbReference type="FunFam" id="3.40.30.10:FF:000034">
    <property type="entry name" value="glutathione S-transferase 1"/>
    <property type="match status" value="1"/>
</dbReference>
<feature type="domain" description="GST N-terminal" evidence="2">
    <location>
        <begin position="226"/>
        <end position="326"/>
    </location>
</feature>
<dbReference type="CDD" id="cd03177">
    <property type="entry name" value="GST_C_Delta_Epsilon"/>
    <property type="match status" value="2"/>
</dbReference>
<dbReference type="PANTHER" id="PTHR43969">
    <property type="entry name" value="GLUTATHIONE S TRANSFERASE D10, ISOFORM A-RELATED"/>
    <property type="match status" value="1"/>
</dbReference>
<evidence type="ECO:0000259" key="3">
    <source>
        <dbReference type="PROSITE" id="PS50405"/>
    </source>
</evidence>
<dbReference type="InterPro" id="IPR036282">
    <property type="entry name" value="Glutathione-S-Trfase_C_sf"/>
</dbReference>
<dbReference type="SUPFAM" id="SSF47616">
    <property type="entry name" value="GST C-terminal domain-like"/>
    <property type="match status" value="2"/>
</dbReference>
<reference evidence="4 5" key="1">
    <citation type="journal article" date="2024" name="Ann. Entomol. Soc. Am.">
        <title>Genomic analyses of the southern and eastern yellowjacket wasps (Hymenoptera: Vespidae) reveal evolutionary signatures of social life.</title>
        <authorList>
            <person name="Catto M.A."/>
            <person name="Caine P.B."/>
            <person name="Orr S.E."/>
            <person name="Hunt B.G."/>
            <person name="Goodisman M.A.D."/>
        </authorList>
    </citation>
    <scope>NUCLEOTIDE SEQUENCE [LARGE SCALE GENOMIC DNA]</scope>
    <source>
        <strain evidence="4">232</strain>
        <tissue evidence="4">Head and thorax</tissue>
    </source>
</reference>
<evidence type="ECO:0000259" key="2">
    <source>
        <dbReference type="PROSITE" id="PS50404"/>
    </source>
</evidence>
<protein>
    <submittedName>
        <fullName evidence="4">Uncharacterized protein</fullName>
    </submittedName>
</protein>
<keyword evidence="5" id="KW-1185">Reference proteome</keyword>
<dbReference type="PROSITE" id="PS50405">
    <property type="entry name" value="GST_CTER"/>
    <property type="match status" value="2"/>
</dbReference>
<dbReference type="InterPro" id="IPR036249">
    <property type="entry name" value="Thioredoxin-like_sf"/>
</dbReference>
<dbReference type="PROSITE" id="PS50404">
    <property type="entry name" value="GST_NTER"/>
    <property type="match status" value="2"/>
</dbReference>
<feature type="domain" description="GST C-terminal" evidence="3">
    <location>
        <begin position="332"/>
        <end position="463"/>
    </location>
</feature>
<dbReference type="EMBL" id="JAYRBN010000100">
    <property type="protein sequence ID" value="KAL2727746.1"/>
    <property type="molecule type" value="Genomic_DNA"/>
</dbReference>
<dbReference type="PANTHER" id="PTHR43969:SF9">
    <property type="entry name" value="GLUTATHIONE S TRANSFERASE D10, ISOFORM A-RELATED"/>
    <property type="match status" value="1"/>
</dbReference>
<dbReference type="Pfam" id="PF13409">
    <property type="entry name" value="GST_N_2"/>
    <property type="match status" value="1"/>
</dbReference>
<dbReference type="InterPro" id="IPR040079">
    <property type="entry name" value="Glutathione_S-Trfase"/>
</dbReference>
<comment type="caution">
    <text evidence="4">The sequence shown here is derived from an EMBL/GenBank/DDBJ whole genome shotgun (WGS) entry which is preliminary data.</text>
</comment>
<dbReference type="InterPro" id="IPR004045">
    <property type="entry name" value="Glutathione_S-Trfase_N"/>
</dbReference>
<dbReference type="SFLD" id="SFLDG01153">
    <property type="entry name" value="Main.4:_Theta-like"/>
    <property type="match status" value="1"/>
</dbReference>
<dbReference type="SFLD" id="SFLDG00358">
    <property type="entry name" value="Main_(cytGST)"/>
    <property type="match status" value="2"/>
</dbReference>
<dbReference type="InterPro" id="IPR010987">
    <property type="entry name" value="Glutathione-S-Trfase_C-like"/>
</dbReference>
<evidence type="ECO:0000313" key="5">
    <source>
        <dbReference type="Proteomes" id="UP001607303"/>
    </source>
</evidence>
<evidence type="ECO:0000313" key="4">
    <source>
        <dbReference type="EMBL" id="KAL2727746.1"/>
    </source>
</evidence>
<dbReference type="CDD" id="cd03045">
    <property type="entry name" value="GST_N_Delta_Epsilon"/>
    <property type="match status" value="1"/>
</dbReference>